<evidence type="ECO:0000256" key="2">
    <source>
        <dbReference type="ARBA" id="ARBA00023015"/>
    </source>
</evidence>
<keyword evidence="2" id="KW-0805">Transcription regulation</keyword>
<comment type="caution">
    <text evidence="9">The sequence shown here is derived from an EMBL/GenBank/DDBJ whole genome shotgun (WGS) entry which is preliminary data.</text>
</comment>
<protein>
    <recommendedName>
        <fullName evidence="1">Stage 0 sporulation protein A homolog</fullName>
    </recommendedName>
</protein>
<dbReference type="GO" id="GO:0043565">
    <property type="term" value="F:sequence-specific DNA binding"/>
    <property type="evidence" value="ECO:0007669"/>
    <property type="project" value="InterPro"/>
</dbReference>
<dbReference type="CDD" id="cd17536">
    <property type="entry name" value="REC_YesN-like"/>
    <property type="match status" value="1"/>
</dbReference>
<gene>
    <name evidence="9" type="ORF">DWX31_22910</name>
</gene>
<dbReference type="PRINTS" id="PR00032">
    <property type="entry name" value="HTHARAC"/>
</dbReference>
<dbReference type="Proteomes" id="UP000261023">
    <property type="component" value="Unassembled WGS sequence"/>
</dbReference>
<dbReference type="PROSITE" id="PS01124">
    <property type="entry name" value="HTH_ARAC_FAMILY_2"/>
    <property type="match status" value="1"/>
</dbReference>
<dbReference type="EMBL" id="QTJW01000017">
    <property type="protein sequence ID" value="RGD68361.1"/>
    <property type="molecule type" value="Genomic_DNA"/>
</dbReference>
<dbReference type="OrthoDB" id="1974963at2"/>
<evidence type="ECO:0000259" key="8">
    <source>
        <dbReference type="PROSITE" id="PS50110"/>
    </source>
</evidence>
<feature type="modified residue" description="4-aspartylphosphate" evidence="6">
    <location>
        <position position="54"/>
    </location>
</feature>
<dbReference type="PROSITE" id="PS50110">
    <property type="entry name" value="RESPONSE_REGULATORY"/>
    <property type="match status" value="1"/>
</dbReference>
<dbReference type="Gene3D" id="3.40.50.2300">
    <property type="match status" value="1"/>
</dbReference>
<keyword evidence="6" id="KW-0597">Phosphoprotein</keyword>
<evidence type="ECO:0000313" key="10">
    <source>
        <dbReference type="Proteomes" id="UP000261023"/>
    </source>
</evidence>
<dbReference type="InterPro" id="IPR001789">
    <property type="entry name" value="Sig_transdc_resp-reg_receiver"/>
</dbReference>
<dbReference type="Pfam" id="PF00072">
    <property type="entry name" value="Response_reg"/>
    <property type="match status" value="1"/>
</dbReference>
<feature type="domain" description="HTH araC/xylS-type" evidence="7">
    <location>
        <begin position="424"/>
        <end position="522"/>
    </location>
</feature>
<evidence type="ECO:0000256" key="1">
    <source>
        <dbReference type="ARBA" id="ARBA00018672"/>
    </source>
</evidence>
<evidence type="ECO:0000256" key="6">
    <source>
        <dbReference type="PROSITE-ProRule" id="PRU00169"/>
    </source>
</evidence>
<evidence type="ECO:0000256" key="4">
    <source>
        <dbReference type="ARBA" id="ARBA00023163"/>
    </source>
</evidence>
<dbReference type="SUPFAM" id="SSF46689">
    <property type="entry name" value="Homeodomain-like"/>
    <property type="match status" value="2"/>
</dbReference>
<dbReference type="GO" id="GO:0000160">
    <property type="term" value="P:phosphorelay signal transduction system"/>
    <property type="evidence" value="ECO:0007669"/>
    <property type="project" value="InterPro"/>
</dbReference>
<dbReference type="SMART" id="SM00342">
    <property type="entry name" value="HTH_ARAC"/>
    <property type="match status" value="1"/>
</dbReference>
<dbReference type="SUPFAM" id="SSF52172">
    <property type="entry name" value="CheY-like"/>
    <property type="match status" value="1"/>
</dbReference>
<feature type="domain" description="Response regulatory" evidence="8">
    <location>
        <begin position="2"/>
        <end position="119"/>
    </location>
</feature>
<dbReference type="InterPro" id="IPR020449">
    <property type="entry name" value="Tscrpt_reg_AraC-type_HTH"/>
</dbReference>
<evidence type="ECO:0000313" key="9">
    <source>
        <dbReference type="EMBL" id="RGD68361.1"/>
    </source>
</evidence>
<dbReference type="PANTHER" id="PTHR43280:SF2">
    <property type="entry name" value="HTH-TYPE TRANSCRIPTIONAL REGULATOR EXSA"/>
    <property type="match status" value="1"/>
</dbReference>
<comment type="function">
    <text evidence="5">May play the central regulatory role in sporulation. It may be an element of the effector pathway responsible for the activation of sporulation genes in response to nutritional stress. Spo0A may act in concert with spo0H (a sigma factor) to control the expression of some genes that are critical to the sporulation process.</text>
</comment>
<dbReference type="InterPro" id="IPR018060">
    <property type="entry name" value="HTH_AraC"/>
</dbReference>
<reference evidence="9 10" key="1">
    <citation type="submission" date="2018-08" db="EMBL/GenBank/DDBJ databases">
        <title>A genome reference for cultivated species of the human gut microbiota.</title>
        <authorList>
            <person name="Zou Y."/>
            <person name="Xue W."/>
            <person name="Luo G."/>
        </authorList>
    </citation>
    <scope>NUCLEOTIDE SEQUENCE [LARGE SCALE GENOMIC DNA]</scope>
    <source>
        <strain evidence="9 10">AF19-13AC</strain>
    </source>
</reference>
<dbReference type="Gene3D" id="1.10.10.60">
    <property type="entry name" value="Homeodomain-like"/>
    <property type="match status" value="2"/>
</dbReference>
<dbReference type="PANTHER" id="PTHR43280">
    <property type="entry name" value="ARAC-FAMILY TRANSCRIPTIONAL REGULATOR"/>
    <property type="match status" value="1"/>
</dbReference>
<evidence type="ECO:0000256" key="5">
    <source>
        <dbReference type="ARBA" id="ARBA00024867"/>
    </source>
</evidence>
<dbReference type="InterPro" id="IPR011006">
    <property type="entry name" value="CheY-like_superfamily"/>
</dbReference>
<dbReference type="InterPro" id="IPR009057">
    <property type="entry name" value="Homeodomain-like_sf"/>
</dbReference>
<dbReference type="SMART" id="SM00448">
    <property type="entry name" value="REC"/>
    <property type="match status" value="1"/>
</dbReference>
<dbReference type="GO" id="GO:0003700">
    <property type="term" value="F:DNA-binding transcription factor activity"/>
    <property type="evidence" value="ECO:0007669"/>
    <property type="project" value="InterPro"/>
</dbReference>
<evidence type="ECO:0000259" key="7">
    <source>
        <dbReference type="PROSITE" id="PS01124"/>
    </source>
</evidence>
<keyword evidence="4" id="KW-0804">Transcription</keyword>
<organism evidence="9 10">
    <name type="scientific">Hungatella hathewayi</name>
    <dbReference type="NCBI Taxonomy" id="154046"/>
    <lineage>
        <taxon>Bacteria</taxon>
        <taxon>Bacillati</taxon>
        <taxon>Bacillota</taxon>
        <taxon>Clostridia</taxon>
        <taxon>Lachnospirales</taxon>
        <taxon>Lachnospiraceae</taxon>
        <taxon>Hungatella</taxon>
    </lineage>
</organism>
<evidence type="ECO:0000256" key="3">
    <source>
        <dbReference type="ARBA" id="ARBA00023125"/>
    </source>
</evidence>
<dbReference type="InterPro" id="IPR018062">
    <property type="entry name" value="HTH_AraC-typ_CS"/>
</dbReference>
<dbReference type="Pfam" id="PF12833">
    <property type="entry name" value="HTH_18"/>
    <property type="match status" value="1"/>
</dbReference>
<proteinExistence type="predicted"/>
<keyword evidence="3 9" id="KW-0238">DNA-binding</keyword>
<accession>A0A3E3DGF7</accession>
<dbReference type="RefSeq" id="WP_025530220.1">
    <property type="nucleotide sequence ID" value="NZ_QTJW01000017.1"/>
</dbReference>
<name>A0A3E3DGF7_9FIRM</name>
<dbReference type="PROSITE" id="PS00041">
    <property type="entry name" value="HTH_ARAC_FAMILY_1"/>
    <property type="match status" value="1"/>
</dbReference>
<dbReference type="AlphaFoldDB" id="A0A3E3DGF7"/>
<sequence>MNVLIVDDDRFVVSALEKKIEWESLGITEVFIAYSLKQAQDIFAAHTINLLISDIEMPKGSGLYLLSWLRCEGNRVQVIFLTNHADFHYAQKAIALQSFEYCLKPIEFDKLSLIIRKAVEKIEKEILQTERAKQTEFLEVHQTRLLENYWQGLLHGTVSAPVPSIAERFYLVFISCFPYYLEGNEIRTHFDRKTPVNQRLCDLFSNAVCTNQVNLVTFFEYHAEKQQYAAVLRQNGAKGPLFTTLQSGCVIFLQELKISFQCEASCCISSVFTYTNVQETFQNLMDYHRDLKDCSGRVYVFEDSPAAAAPAPEFPIYDMEHCLETGDEEGCCTLFREYLSEAAKSGNLNHKLLSGLLMDATQLVFTYLKSKEVLAHKLFQNPVYEFLLRQYTDSLENAELYLHYLLKNAFDYLSFTASQASVAETIKNYIDSNYHRDLSRSDLANIVYLHPDYAARVFKNEMHISLNNYIIRKRITAAKKLLTETQLPVNTVADKVGYGNYSYFSKLFRRETGLTPQEWRRENPL</sequence>